<evidence type="ECO:0000313" key="6">
    <source>
        <dbReference type="Proteomes" id="UP001142078"/>
    </source>
</evidence>
<dbReference type="SUPFAM" id="SSF53822">
    <property type="entry name" value="Periplasmic binding protein-like I"/>
    <property type="match status" value="1"/>
</dbReference>
<dbReference type="PANTHER" id="PTHR30146">
    <property type="entry name" value="LACI-RELATED TRANSCRIPTIONAL REPRESSOR"/>
    <property type="match status" value="1"/>
</dbReference>
<dbReference type="EMBL" id="JANJZL010000006">
    <property type="protein sequence ID" value="MCR2044462.1"/>
    <property type="molecule type" value="Genomic_DNA"/>
</dbReference>
<dbReference type="InterPro" id="IPR010982">
    <property type="entry name" value="Lambda_DNA-bd_dom_sf"/>
</dbReference>
<dbReference type="GO" id="GO:0000976">
    <property type="term" value="F:transcription cis-regulatory region binding"/>
    <property type="evidence" value="ECO:0007669"/>
    <property type="project" value="TreeGrafter"/>
</dbReference>
<dbReference type="PROSITE" id="PS50932">
    <property type="entry name" value="HTH_LACI_2"/>
    <property type="match status" value="1"/>
</dbReference>
<dbReference type="CDD" id="cd01392">
    <property type="entry name" value="HTH_LacI"/>
    <property type="match status" value="1"/>
</dbReference>
<evidence type="ECO:0000259" key="4">
    <source>
        <dbReference type="PROSITE" id="PS50932"/>
    </source>
</evidence>
<keyword evidence="1" id="KW-0805">Transcription regulation</keyword>
<dbReference type="AlphaFoldDB" id="A0A9X2S775"/>
<reference evidence="5" key="1">
    <citation type="submission" date="2022-07" db="EMBL/GenBank/DDBJ databases">
        <title>Enhanced cultured diversity of the mouse gut microbiota enables custom-made synthetic communities.</title>
        <authorList>
            <person name="Afrizal A."/>
        </authorList>
    </citation>
    <scope>NUCLEOTIDE SEQUENCE</scope>
    <source>
        <strain evidence="5">DSM 29482</strain>
    </source>
</reference>
<dbReference type="InterPro" id="IPR028082">
    <property type="entry name" value="Peripla_BP_I"/>
</dbReference>
<dbReference type="PRINTS" id="PR00036">
    <property type="entry name" value="HTHLACI"/>
</dbReference>
<dbReference type="InterPro" id="IPR000843">
    <property type="entry name" value="HTH_LacI"/>
</dbReference>
<evidence type="ECO:0000313" key="5">
    <source>
        <dbReference type="EMBL" id="MCR2044462.1"/>
    </source>
</evidence>
<dbReference type="Proteomes" id="UP001142078">
    <property type="component" value="Unassembled WGS sequence"/>
</dbReference>
<sequence length="339" mass="38058">MADLSIKDIAEIAGVGVSTVSRVINNHPDVGDKTRKKVLQIIEEYNYIPNNSARNLKRSSTNNIGILVKGIHNPFFSQMIKALEEEINKKDYSMILHYNEKNSNDIEVAIELIKEKKLKGLICLGGDFDDLENNQLLNLKTPMVLTSVNIIEEVDKDAFSSVTIENEIAAFKAVDYLCKLGHEKIGIISTGEGDKNVGKLRLRGYKKALVANGIEKRDEFISFAHYTFESGYNAMNELLDRNLGLTAVFVTSDIMAIGASKAILSRGLKIPEDISIVGFDGIEYSKYFHPSITTIKQPIEEMGRKSAEILFDLIEKKKEQQHVVFKTKLLERESCKKLK</sequence>
<evidence type="ECO:0000256" key="2">
    <source>
        <dbReference type="ARBA" id="ARBA00023125"/>
    </source>
</evidence>
<dbReference type="PANTHER" id="PTHR30146:SF109">
    <property type="entry name" value="HTH-TYPE TRANSCRIPTIONAL REGULATOR GALS"/>
    <property type="match status" value="1"/>
</dbReference>
<dbReference type="SMART" id="SM00354">
    <property type="entry name" value="HTH_LACI"/>
    <property type="match status" value="1"/>
</dbReference>
<dbReference type="Gene3D" id="1.10.260.40">
    <property type="entry name" value="lambda repressor-like DNA-binding domains"/>
    <property type="match status" value="1"/>
</dbReference>
<dbReference type="Pfam" id="PF13377">
    <property type="entry name" value="Peripla_BP_3"/>
    <property type="match status" value="1"/>
</dbReference>
<dbReference type="RefSeq" id="WP_042683400.1">
    <property type="nucleotide sequence ID" value="NZ_CABKTM010000075.1"/>
</dbReference>
<evidence type="ECO:0000256" key="1">
    <source>
        <dbReference type="ARBA" id="ARBA00023015"/>
    </source>
</evidence>
<dbReference type="InterPro" id="IPR046335">
    <property type="entry name" value="LacI/GalR-like_sensor"/>
</dbReference>
<keyword evidence="3" id="KW-0804">Transcription</keyword>
<dbReference type="PROSITE" id="PS00356">
    <property type="entry name" value="HTH_LACI_1"/>
    <property type="match status" value="1"/>
</dbReference>
<dbReference type="CDD" id="cd06267">
    <property type="entry name" value="PBP1_LacI_sugar_binding-like"/>
    <property type="match status" value="1"/>
</dbReference>
<dbReference type="SUPFAM" id="SSF47413">
    <property type="entry name" value="lambda repressor-like DNA-binding domains"/>
    <property type="match status" value="1"/>
</dbReference>
<gene>
    <name evidence="5" type="ORF">NSA23_10085</name>
</gene>
<dbReference type="Gene3D" id="3.40.50.2300">
    <property type="match status" value="2"/>
</dbReference>
<keyword evidence="6" id="KW-1185">Reference proteome</keyword>
<dbReference type="OrthoDB" id="369222at2"/>
<evidence type="ECO:0000256" key="3">
    <source>
        <dbReference type="ARBA" id="ARBA00023163"/>
    </source>
</evidence>
<protein>
    <submittedName>
        <fullName evidence="5">LacI family transcriptional regulator</fullName>
    </submittedName>
</protein>
<name>A0A9X2S775_9FIRM</name>
<feature type="domain" description="HTH lacI-type" evidence="4">
    <location>
        <begin position="4"/>
        <end position="58"/>
    </location>
</feature>
<dbReference type="Pfam" id="PF00356">
    <property type="entry name" value="LacI"/>
    <property type="match status" value="1"/>
</dbReference>
<dbReference type="GO" id="GO:0003700">
    <property type="term" value="F:DNA-binding transcription factor activity"/>
    <property type="evidence" value="ECO:0007669"/>
    <property type="project" value="TreeGrafter"/>
</dbReference>
<accession>A0A9X2S775</accession>
<keyword evidence="2" id="KW-0238">DNA-binding</keyword>
<comment type="caution">
    <text evidence="5">The sequence shown here is derived from an EMBL/GenBank/DDBJ whole genome shotgun (WGS) entry which is preliminary data.</text>
</comment>
<proteinExistence type="predicted"/>
<organism evidence="5 6">
    <name type="scientific">Anaerosalibacter massiliensis</name>
    <dbReference type="NCBI Taxonomy" id="1347392"/>
    <lineage>
        <taxon>Bacteria</taxon>
        <taxon>Bacillati</taxon>
        <taxon>Bacillota</taxon>
        <taxon>Tissierellia</taxon>
        <taxon>Tissierellales</taxon>
        <taxon>Sporanaerobacteraceae</taxon>
        <taxon>Anaerosalibacter</taxon>
    </lineage>
</organism>